<dbReference type="Proteomes" id="UP000886595">
    <property type="component" value="Unassembled WGS sequence"/>
</dbReference>
<name>A0A8X7S6X4_BRACI</name>
<accession>A0A8X7S6X4</accession>
<keyword evidence="3" id="KW-1185">Reference proteome</keyword>
<dbReference type="AlphaFoldDB" id="A0A8X7S6X4"/>
<organism evidence="2 3">
    <name type="scientific">Brassica carinata</name>
    <name type="common">Ethiopian mustard</name>
    <name type="synonym">Abyssinian cabbage</name>
    <dbReference type="NCBI Taxonomy" id="52824"/>
    <lineage>
        <taxon>Eukaryota</taxon>
        <taxon>Viridiplantae</taxon>
        <taxon>Streptophyta</taxon>
        <taxon>Embryophyta</taxon>
        <taxon>Tracheophyta</taxon>
        <taxon>Spermatophyta</taxon>
        <taxon>Magnoliopsida</taxon>
        <taxon>eudicotyledons</taxon>
        <taxon>Gunneridae</taxon>
        <taxon>Pentapetalae</taxon>
        <taxon>rosids</taxon>
        <taxon>malvids</taxon>
        <taxon>Brassicales</taxon>
        <taxon>Brassicaceae</taxon>
        <taxon>Brassiceae</taxon>
        <taxon>Brassica</taxon>
    </lineage>
</organism>
<dbReference type="EMBL" id="JAAMPC010000008">
    <property type="protein sequence ID" value="KAG2298584.1"/>
    <property type="molecule type" value="Genomic_DNA"/>
</dbReference>
<evidence type="ECO:0000313" key="3">
    <source>
        <dbReference type="Proteomes" id="UP000886595"/>
    </source>
</evidence>
<gene>
    <name evidence="2" type="ORF">Bca52824_035056</name>
</gene>
<feature type="region of interest" description="Disordered" evidence="1">
    <location>
        <begin position="89"/>
        <end position="109"/>
    </location>
</feature>
<proteinExistence type="predicted"/>
<sequence length="149" mass="16458">MSSDTAPPPELIGNLLLKALALLNLLSCLLLRSRLQISGKDFTIMKVLPSGVYEYMFIVEVEAFPLGLRNLHLGAEEYSIEPPLVSLSRNEHSADTDTSDPAVYKADKLGGRGDSKSGWWVVSGKDIRFRVEKVQAPVCEKMATLEYSM</sequence>
<evidence type="ECO:0000256" key="1">
    <source>
        <dbReference type="SAM" id="MobiDB-lite"/>
    </source>
</evidence>
<protein>
    <submittedName>
        <fullName evidence="2">Uncharacterized protein</fullName>
    </submittedName>
</protein>
<reference evidence="2 3" key="1">
    <citation type="submission" date="2020-02" db="EMBL/GenBank/DDBJ databases">
        <authorList>
            <person name="Ma Q."/>
            <person name="Huang Y."/>
            <person name="Song X."/>
            <person name="Pei D."/>
        </authorList>
    </citation>
    <scope>NUCLEOTIDE SEQUENCE [LARGE SCALE GENOMIC DNA]</scope>
    <source>
        <strain evidence="2">Sxm20200214</strain>
        <tissue evidence="2">Leaf</tissue>
    </source>
</reference>
<evidence type="ECO:0000313" key="2">
    <source>
        <dbReference type="EMBL" id="KAG2298584.1"/>
    </source>
</evidence>
<comment type="caution">
    <text evidence="2">The sequence shown here is derived from an EMBL/GenBank/DDBJ whole genome shotgun (WGS) entry which is preliminary data.</text>
</comment>